<dbReference type="Pfam" id="PF00118">
    <property type="entry name" value="Cpn60_TCP1"/>
    <property type="match status" value="1"/>
</dbReference>
<dbReference type="PANTHER" id="PTHR11353">
    <property type="entry name" value="CHAPERONIN"/>
    <property type="match status" value="1"/>
</dbReference>
<protein>
    <submittedName>
        <fullName evidence="5">Uncharacterized protein</fullName>
    </submittedName>
</protein>
<dbReference type="GO" id="GO:0005524">
    <property type="term" value="F:ATP binding"/>
    <property type="evidence" value="ECO:0007669"/>
    <property type="project" value="UniProtKB-KW"/>
</dbReference>
<accession>A0AAW1SNS8</accession>
<dbReference type="Gene3D" id="1.10.560.10">
    <property type="entry name" value="GroEL-like equatorial domain"/>
    <property type="match status" value="1"/>
</dbReference>
<reference evidence="5 6" key="1">
    <citation type="journal article" date="2024" name="Nat. Commun.">
        <title>Phylogenomics reveals the evolutionary origins of lichenization in chlorophyte algae.</title>
        <authorList>
            <person name="Puginier C."/>
            <person name="Libourel C."/>
            <person name="Otte J."/>
            <person name="Skaloud P."/>
            <person name="Haon M."/>
            <person name="Grisel S."/>
            <person name="Petersen M."/>
            <person name="Berrin J.G."/>
            <person name="Delaux P.M."/>
            <person name="Dal Grande F."/>
            <person name="Keller J."/>
        </authorList>
    </citation>
    <scope>NUCLEOTIDE SEQUENCE [LARGE SCALE GENOMIC DNA]</scope>
    <source>
        <strain evidence="5 6">SAG 2523</strain>
    </source>
</reference>
<keyword evidence="6" id="KW-1185">Reference proteome</keyword>
<dbReference type="InterPro" id="IPR002423">
    <property type="entry name" value="Cpn60/GroEL/TCP-1"/>
</dbReference>
<evidence type="ECO:0000313" key="6">
    <source>
        <dbReference type="Proteomes" id="UP001485043"/>
    </source>
</evidence>
<keyword evidence="1" id="KW-0547">Nucleotide-binding</keyword>
<dbReference type="EMBL" id="JALJOV010001400">
    <property type="protein sequence ID" value="KAK9848404.1"/>
    <property type="molecule type" value="Genomic_DNA"/>
</dbReference>
<dbReference type="AlphaFoldDB" id="A0AAW1SNS8"/>
<dbReference type="InterPro" id="IPR017998">
    <property type="entry name" value="Chaperone_TCP-1"/>
</dbReference>
<evidence type="ECO:0000256" key="2">
    <source>
        <dbReference type="ARBA" id="ARBA00022840"/>
    </source>
</evidence>
<dbReference type="GO" id="GO:0140662">
    <property type="term" value="F:ATP-dependent protein folding chaperone"/>
    <property type="evidence" value="ECO:0007669"/>
    <property type="project" value="InterPro"/>
</dbReference>
<proteinExistence type="predicted"/>
<dbReference type="Proteomes" id="UP001485043">
    <property type="component" value="Unassembled WGS sequence"/>
</dbReference>
<dbReference type="SUPFAM" id="SSF48592">
    <property type="entry name" value="GroEL equatorial domain-like"/>
    <property type="match status" value="1"/>
</dbReference>
<evidence type="ECO:0000256" key="4">
    <source>
        <dbReference type="SAM" id="MobiDB-lite"/>
    </source>
</evidence>
<sequence>MSSRTLTKLRAKHAENDDCTFGIDGQQSIVDMKELGVWEPLAVKVQTIKTAVESATLLLRIDDIVSGMSKREKPSAGQAKGPQTEDPDQVDSEQMIGE</sequence>
<keyword evidence="2" id="KW-0067">ATP-binding</keyword>
<evidence type="ECO:0000256" key="3">
    <source>
        <dbReference type="ARBA" id="ARBA00023186"/>
    </source>
</evidence>
<name>A0AAW1SNS8_9CHLO</name>
<evidence type="ECO:0000313" key="5">
    <source>
        <dbReference type="EMBL" id="KAK9848404.1"/>
    </source>
</evidence>
<keyword evidence="3" id="KW-0143">Chaperone</keyword>
<feature type="region of interest" description="Disordered" evidence="4">
    <location>
        <begin position="69"/>
        <end position="98"/>
    </location>
</feature>
<comment type="caution">
    <text evidence="5">The sequence shown here is derived from an EMBL/GenBank/DDBJ whole genome shotgun (WGS) entry which is preliminary data.</text>
</comment>
<dbReference type="InterPro" id="IPR027413">
    <property type="entry name" value="GROEL-like_equatorial_sf"/>
</dbReference>
<organism evidence="5 6">
    <name type="scientific">Apatococcus fuscideae</name>
    <dbReference type="NCBI Taxonomy" id="2026836"/>
    <lineage>
        <taxon>Eukaryota</taxon>
        <taxon>Viridiplantae</taxon>
        <taxon>Chlorophyta</taxon>
        <taxon>core chlorophytes</taxon>
        <taxon>Trebouxiophyceae</taxon>
        <taxon>Chlorellales</taxon>
        <taxon>Chlorellaceae</taxon>
        <taxon>Apatococcus</taxon>
    </lineage>
</organism>
<evidence type="ECO:0000256" key="1">
    <source>
        <dbReference type="ARBA" id="ARBA00022741"/>
    </source>
</evidence>
<gene>
    <name evidence="5" type="ORF">WJX84_005114</name>
</gene>